<dbReference type="EMBL" id="CP017141">
    <property type="protein sequence ID" value="AOM79235.1"/>
    <property type="molecule type" value="Genomic_DNA"/>
</dbReference>
<evidence type="ECO:0000259" key="1">
    <source>
        <dbReference type="Pfam" id="PF08896"/>
    </source>
</evidence>
<accession>A0A1D7QKN1</accession>
<protein>
    <recommendedName>
        <fullName evidence="1">DUF1842 domain-containing protein</fullName>
    </recommendedName>
</protein>
<organism evidence="2 3">
    <name type="scientific">Pedobacter steynii</name>
    <dbReference type="NCBI Taxonomy" id="430522"/>
    <lineage>
        <taxon>Bacteria</taxon>
        <taxon>Pseudomonadati</taxon>
        <taxon>Bacteroidota</taxon>
        <taxon>Sphingobacteriia</taxon>
        <taxon>Sphingobacteriales</taxon>
        <taxon>Sphingobacteriaceae</taxon>
        <taxon>Pedobacter</taxon>
    </lineage>
</organism>
<reference evidence="2 3" key="1">
    <citation type="submission" date="2016-08" db="EMBL/GenBank/DDBJ databases">
        <authorList>
            <person name="Seilhamer J.J."/>
        </authorList>
    </citation>
    <scope>NUCLEOTIDE SEQUENCE [LARGE SCALE GENOMIC DNA]</scope>
    <source>
        <strain evidence="2 3">DX4</strain>
    </source>
</reference>
<gene>
    <name evidence="2" type="ORF">BFS30_19940</name>
</gene>
<feature type="domain" description="DUF1842" evidence="1">
    <location>
        <begin position="25"/>
        <end position="107"/>
    </location>
</feature>
<dbReference type="KEGG" id="psty:BFS30_19940"/>
<sequence>MLSESVLPAANSLNFRIISEGLFQPILQLTLTKNTPGTVSGTANLILKELGRELNLCFKIYGIYKTIPHSSRIWVSLKGYKNNDNELKLEIEMNKEWTTGIANYQYHGQHTKIIRNATVSSELFVKTQFKTQNYSSPFF</sequence>
<evidence type="ECO:0000313" key="2">
    <source>
        <dbReference type="EMBL" id="AOM79235.1"/>
    </source>
</evidence>
<name>A0A1D7QKN1_9SPHI</name>
<dbReference type="RefSeq" id="WP_069380898.1">
    <property type="nucleotide sequence ID" value="NZ_CP017141.1"/>
</dbReference>
<dbReference type="Proteomes" id="UP000094313">
    <property type="component" value="Chromosome"/>
</dbReference>
<proteinExistence type="predicted"/>
<dbReference type="Pfam" id="PF08896">
    <property type="entry name" value="DUF1842"/>
    <property type="match status" value="1"/>
</dbReference>
<evidence type="ECO:0000313" key="3">
    <source>
        <dbReference type="Proteomes" id="UP000094313"/>
    </source>
</evidence>
<dbReference type="OrthoDB" id="765859at2"/>
<dbReference type="InterPro" id="IPR014992">
    <property type="entry name" value="DUF1842"/>
</dbReference>
<dbReference type="AlphaFoldDB" id="A0A1D7QKN1"/>
<keyword evidence="3" id="KW-1185">Reference proteome</keyword>